<name>A0A5R8KAG1_9BACT</name>
<gene>
    <name evidence="2" type="ORF">FEM03_18175</name>
</gene>
<evidence type="ECO:0000256" key="1">
    <source>
        <dbReference type="SAM" id="SignalP"/>
    </source>
</evidence>
<keyword evidence="1" id="KW-0732">Signal</keyword>
<proteinExistence type="predicted"/>
<dbReference type="Proteomes" id="UP000306196">
    <property type="component" value="Unassembled WGS sequence"/>
</dbReference>
<organism evidence="2 3">
    <name type="scientific">Phragmitibacter flavus</name>
    <dbReference type="NCBI Taxonomy" id="2576071"/>
    <lineage>
        <taxon>Bacteria</taxon>
        <taxon>Pseudomonadati</taxon>
        <taxon>Verrucomicrobiota</taxon>
        <taxon>Verrucomicrobiia</taxon>
        <taxon>Verrucomicrobiales</taxon>
        <taxon>Verrucomicrobiaceae</taxon>
        <taxon>Phragmitibacter</taxon>
    </lineage>
</organism>
<dbReference type="EMBL" id="VAUV01000014">
    <property type="protein sequence ID" value="TLD69300.1"/>
    <property type="molecule type" value="Genomic_DNA"/>
</dbReference>
<keyword evidence="3" id="KW-1185">Reference proteome</keyword>
<dbReference type="AlphaFoldDB" id="A0A5R8KAG1"/>
<protein>
    <recommendedName>
        <fullName evidence="4">PEP-CTERM sorting domain-containing protein</fullName>
    </recommendedName>
</protein>
<accession>A0A5R8KAG1</accession>
<evidence type="ECO:0000313" key="2">
    <source>
        <dbReference type="EMBL" id="TLD69300.1"/>
    </source>
</evidence>
<evidence type="ECO:0008006" key="4">
    <source>
        <dbReference type="Google" id="ProtNLM"/>
    </source>
</evidence>
<feature type="signal peptide" evidence="1">
    <location>
        <begin position="1"/>
        <end position="23"/>
    </location>
</feature>
<comment type="caution">
    <text evidence="2">The sequence shown here is derived from an EMBL/GenBank/DDBJ whole genome shotgun (WGS) entry which is preliminary data.</text>
</comment>
<reference evidence="2 3" key="1">
    <citation type="submission" date="2019-05" db="EMBL/GenBank/DDBJ databases">
        <title>Verrucobacter flavum gen. nov., sp. nov. a new member of the family Verrucomicrobiaceae.</title>
        <authorList>
            <person name="Szuroczki S."/>
            <person name="Abbaszade G."/>
            <person name="Szabo A."/>
            <person name="Felfoldi T."/>
            <person name="Schumann P."/>
            <person name="Boka K."/>
            <person name="Keki Z."/>
            <person name="Toumi M."/>
            <person name="Toth E."/>
        </authorList>
    </citation>
    <scope>NUCLEOTIDE SEQUENCE [LARGE SCALE GENOMIC DNA]</scope>
    <source>
        <strain evidence="2 3">MG-N-17</strain>
    </source>
</reference>
<evidence type="ECO:0000313" key="3">
    <source>
        <dbReference type="Proteomes" id="UP000306196"/>
    </source>
</evidence>
<feature type="chain" id="PRO_5024430245" description="PEP-CTERM sorting domain-containing protein" evidence="1">
    <location>
        <begin position="24"/>
        <end position="237"/>
    </location>
</feature>
<dbReference type="RefSeq" id="WP_138087715.1">
    <property type="nucleotide sequence ID" value="NZ_VAUV01000014.1"/>
</dbReference>
<sequence length="237" mass="25197">MHPLHRLLIAAIALLTTFSATQAATLLNVDFDHNTPESITQSGFQTFRNSLSVNYSAPAEVASGSITVTLAAGSGSRLRTGPLTNSGSFTYADLYRDLYVGFQNVSSPDSSRTVLTLSGLNPNTQYFVKLYSFTYDFDSGALYSWYDTTSGTPALLGTTPANRASSPPTSNDEFAVYNSFTTNASGTATFGFTSLNASGVGVGSGALNGLVLYSVPEPHLTTLAATALGFLFYRRRR</sequence>